<feature type="transmembrane region" description="Helical" evidence="1">
    <location>
        <begin position="379"/>
        <end position="404"/>
    </location>
</feature>
<evidence type="ECO:0000313" key="3">
    <source>
        <dbReference type="Proteomes" id="UP001597510"/>
    </source>
</evidence>
<accession>A0ABW5J469</accession>
<dbReference type="RefSeq" id="WP_340239650.1">
    <property type="nucleotide sequence ID" value="NZ_JBBEWC010000014.1"/>
</dbReference>
<feature type="transmembrane region" description="Helical" evidence="1">
    <location>
        <begin position="12"/>
        <end position="40"/>
    </location>
</feature>
<proteinExistence type="predicted"/>
<dbReference type="PANTHER" id="PTHR34219:SF1">
    <property type="entry name" value="PEPSY DOMAIN-CONTAINING PROTEIN"/>
    <property type="match status" value="1"/>
</dbReference>
<protein>
    <submittedName>
        <fullName evidence="2">PepSY-associated TM helix domain-containing protein</fullName>
    </submittedName>
</protein>
<evidence type="ECO:0000313" key="2">
    <source>
        <dbReference type="EMBL" id="MFD2520621.1"/>
    </source>
</evidence>
<comment type="caution">
    <text evidence="2">The sequence shown here is derived from an EMBL/GenBank/DDBJ whole genome shotgun (WGS) entry which is preliminary data.</text>
</comment>
<dbReference type="PANTHER" id="PTHR34219">
    <property type="entry name" value="IRON-REGULATED INNER MEMBRANE PROTEIN-RELATED"/>
    <property type="match status" value="1"/>
</dbReference>
<keyword evidence="1" id="KW-0812">Transmembrane</keyword>
<feature type="transmembrane region" description="Helical" evidence="1">
    <location>
        <begin position="145"/>
        <end position="165"/>
    </location>
</feature>
<sequence>MKNKTSKNIYPWIVKWHFIGGIISAPIVILLALTGLIYLFKDKYEAPQKAALAHIEQKTENKMSFQQQWQLAKKEWKKVPSGMIVPQSANEATEFISGKFSHKSHLYIDPFSQKVKGIININETDMFKVRKLHGELLLGSYGTKVVELVASWMVVLIITGLYLFWPRSGGIKAFFRVRINQSKRILFRDLHALLGFWFSLLLLIVLAGGLPWTDVFGKSYQWVQKVTNSGYPKAWEGKAIKSTPVGEPLTLDEIVMKAKAMNLDGTTIIELPEGPTSVYSVYNETTNLSAMEKIHLDQYSGEVLKKNTWADIGLMMKSRQWVMAFHQGEFGLWNWLLMIFIATGLLLLSITAIATYFFRKKTGSLSVPKIPKNLSPSMALVIAIVALGVILPLFGLSVLLIFIIDKFRSKQGVA</sequence>
<gene>
    <name evidence="2" type="ORF">ACFSR2_06990</name>
</gene>
<name>A0ABW5J469_9BACT</name>
<dbReference type="InterPro" id="IPR005625">
    <property type="entry name" value="PepSY-ass_TM"/>
</dbReference>
<dbReference type="EMBL" id="JBHULC010000006">
    <property type="protein sequence ID" value="MFD2520621.1"/>
    <property type="molecule type" value="Genomic_DNA"/>
</dbReference>
<keyword evidence="3" id="KW-1185">Reference proteome</keyword>
<reference evidence="3" key="1">
    <citation type="journal article" date="2019" name="Int. J. Syst. Evol. Microbiol.">
        <title>The Global Catalogue of Microorganisms (GCM) 10K type strain sequencing project: providing services to taxonomists for standard genome sequencing and annotation.</title>
        <authorList>
            <consortium name="The Broad Institute Genomics Platform"/>
            <consortium name="The Broad Institute Genome Sequencing Center for Infectious Disease"/>
            <person name="Wu L."/>
            <person name="Ma J."/>
        </authorList>
    </citation>
    <scope>NUCLEOTIDE SEQUENCE [LARGE SCALE GENOMIC DNA]</scope>
    <source>
        <strain evidence="3">KCTC 52344</strain>
    </source>
</reference>
<evidence type="ECO:0000256" key="1">
    <source>
        <dbReference type="SAM" id="Phobius"/>
    </source>
</evidence>
<feature type="transmembrane region" description="Helical" evidence="1">
    <location>
        <begin position="186"/>
        <end position="210"/>
    </location>
</feature>
<feature type="transmembrane region" description="Helical" evidence="1">
    <location>
        <begin position="332"/>
        <end position="358"/>
    </location>
</feature>
<dbReference type="Pfam" id="PF03929">
    <property type="entry name" value="PepSY_TM"/>
    <property type="match status" value="1"/>
</dbReference>
<keyword evidence="1" id="KW-1133">Transmembrane helix</keyword>
<dbReference type="Proteomes" id="UP001597510">
    <property type="component" value="Unassembled WGS sequence"/>
</dbReference>
<keyword evidence="1" id="KW-0472">Membrane</keyword>
<organism evidence="2 3">
    <name type="scientific">Emticicia soli</name>
    <dbReference type="NCBI Taxonomy" id="2027878"/>
    <lineage>
        <taxon>Bacteria</taxon>
        <taxon>Pseudomonadati</taxon>
        <taxon>Bacteroidota</taxon>
        <taxon>Cytophagia</taxon>
        <taxon>Cytophagales</taxon>
        <taxon>Leadbetterellaceae</taxon>
        <taxon>Emticicia</taxon>
    </lineage>
</organism>